<keyword evidence="11" id="KW-1185">Reference proteome</keyword>
<reference evidence="11" key="1">
    <citation type="submission" date="2016-10" db="EMBL/GenBank/DDBJ databases">
        <authorList>
            <person name="Varghese N."/>
            <person name="Submissions S."/>
        </authorList>
    </citation>
    <scope>NUCLEOTIDE SEQUENCE [LARGE SCALE GENOMIC DNA]</scope>
    <source>
        <strain evidence="11">DSM 44260</strain>
    </source>
</reference>
<keyword evidence="3" id="KW-0216">Detoxification</keyword>
<evidence type="ECO:0000256" key="3">
    <source>
        <dbReference type="ARBA" id="ARBA00022575"/>
    </source>
</evidence>
<dbReference type="Proteomes" id="UP000199051">
    <property type="component" value="Unassembled WGS sequence"/>
</dbReference>
<dbReference type="CDD" id="cd04730">
    <property type="entry name" value="NPD_like"/>
    <property type="match status" value="1"/>
</dbReference>
<evidence type="ECO:0000256" key="5">
    <source>
        <dbReference type="ARBA" id="ARBA00022643"/>
    </source>
</evidence>
<comment type="cofactor">
    <cofactor evidence="1">
        <name>FMN</name>
        <dbReference type="ChEBI" id="CHEBI:58210"/>
    </cofactor>
</comment>
<dbReference type="AlphaFoldDB" id="A0A1H9QWX0"/>
<dbReference type="GO" id="GO:0009636">
    <property type="term" value="P:response to toxic substance"/>
    <property type="evidence" value="ECO:0007669"/>
    <property type="project" value="UniProtKB-KW"/>
</dbReference>
<keyword evidence="7" id="KW-0503">Monooxygenase</keyword>
<comment type="similarity">
    <text evidence="2">Belongs to the nitronate monooxygenase family. NMO class I subfamily.</text>
</comment>
<dbReference type="EMBL" id="FOGI01000004">
    <property type="protein sequence ID" value="SER65111.1"/>
    <property type="molecule type" value="Genomic_DNA"/>
</dbReference>
<gene>
    <name evidence="10" type="ORF">SAMN04487818_104477</name>
</gene>
<organism evidence="10 11">
    <name type="scientific">Actinokineospora terrae</name>
    <dbReference type="NCBI Taxonomy" id="155974"/>
    <lineage>
        <taxon>Bacteria</taxon>
        <taxon>Bacillati</taxon>
        <taxon>Actinomycetota</taxon>
        <taxon>Actinomycetes</taxon>
        <taxon>Pseudonocardiales</taxon>
        <taxon>Pseudonocardiaceae</taxon>
        <taxon>Actinokineospora</taxon>
    </lineage>
</organism>
<evidence type="ECO:0000256" key="2">
    <source>
        <dbReference type="ARBA" id="ARBA00009881"/>
    </source>
</evidence>
<dbReference type="InterPro" id="IPR013785">
    <property type="entry name" value="Aldolase_TIM"/>
</dbReference>
<dbReference type="Pfam" id="PF03060">
    <property type="entry name" value="NMO"/>
    <property type="match status" value="1"/>
</dbReference>
<accession>A0A1H9QWX0</accession>
<comment type="catalytic activity">
    <reaction evidence="9">
        <text>3 propionate 3-nitronate + 3 O2 + H2O = 3 3-oxopropanoate + 2 nitrate + nitrite + H2O2 + 3 H(+)</text>
        <dbReference type="Rhea" id="RHEA:57332"/>
        <dbReference type="ChEBI" id="CHEBI:15377"/>
        <dbReference type="ChEBI" id="CHEBI:15378"/>
        <dbReference type="ChEBI" id="CHEBI:15379"/>
        <dbReference type="ChEBI" id="CHEBI:16240"/>
        <dbReference type="ChEBI" id="CHEBI:16301"/>
        <dbReference type="ChEBI" id="CHEBI:17632"/>
        <dbReference type="ChEBI" id="CHEBI:33190"/>
        <dbReference type="ChEBI" id="CHEBI:136067"/>
    </reaction>
</comment>
<evidence type="ECO:0000313" key="11">
    <source>
        <dbReference type="Proteomes" id="UP000199051"/>
    </source>
</evidence>
<evidence type="ECO:0000256" key="1">
    <source>
        <dbReference type="ARBA" id="ARBA00001917"/>
    </source>
</evidence>
<evidence type="ECO:0000256" key="8">
    <source>
        <dbReference type="ARBA" id="ARBA00031155"/>
    </source>
</evidence>
<evidence type="ECO:0000256" key="7">
    <source>
        <dbReference type="ARBA" id="ARBA00023033"/>
    </source>
</evidence>
<keyword evidence="5" id="KW-0288">FMN</keyword>
<proteinExistence type="inferred from homology"/>
<protein>
    <recommendedName>
        <fullName evidence="8">Propionate 3-nitronate monooxygenase</fullName>
    </recommendedName>
</protein>
<evidence type="ECO:0000256" key="6">
    <source>
        <dbReference type="ARBA" id="ARBA00023002"/>
    </source>
</evidence>
<evidence type="ECO:0000256" key="9">
    <source>
        <dbReference type="ARBA" id="ARBA00049401"/>
    </source>
</evidence>
<keyword evidence="4" id="KW-0285">Flavoprotein</keyword>
<dbReference type="InterPro" id="IPR004136">
    <property type="entry name" value="NMO"/>
</dbReference>
<keyword evidence="6" id="KW-0560">Oxidoreductase</keyword>
<dbReference type="PANTHER" id="PTHR42747">
    <property type="entry name" value="NITRONATE MONOOXYGENASE-RELATED"/>
    <property type="match status" value="1"/>
</dbReference>
<name>A0A1H9QWX0_9PSEU</name>
<dbReference type="SUPFAM" id="SSF51412">
    <property type="entry name" value="Inosine monophosphate dehydrogenase (IMPDH)"/>
    <property type="match status" value="1"/>
</dbReference>
<dbReference type="GO" id="GO:0018580">
    <property type="term" value="F:nitronate monooxygenase activity"/>
    <property type="evidence" value="ECO:0007669"/>
    <property type="project" value="InterPro"/>
</dbReference>
<dbReference type="Gene3D" id="3.20.20.70">
    <property type="entry name" value="Aldolase class I"/>
    <property type="match status" value="1"/>
</dbReference>
<dbReference type="STRING" id="155974.SAMN04487818_104477"/>
<sequence length="370" mass="37923">MSAASRGGGRGARYGRAVITELAVPIVVAPMAGGVSAPALVAGAVEAGAFAFLASGYLTADVVREQIRQTRELTGKPFGVNIFAPSAQSTQDLSAYGDAVRAEAAARYGADAGVEQWDDDHYAAKVDAVVEARIPVVSFTFALPRAEDVARLKEIDSVVVVTVTTPAEAVAAAERGADVLCVQGSAAGGHRGVFVDDPAYPGGGPLYDLLPALRLISTEVDLPLIAAGGLTHGADIAAVLAAGAVAAQLGTVFLRCPEAGTAAPQRAALAEGGRETTLTRAFTGRPARGLVNRFITDHPNAPSAYPNLHNLTRPVRAAAAKAGDAEGMSLWAGQAYPLARETPVGDLIRTLTTETHTAATALTRRLGITD</sequence>
<evidence type="ECO:0000256" key="4">
    <source>
        <dbReference type="ARBA" id="ARBA00022630"/>
    </source>
</evidence>
<dbReference type="PANTHER" id="PTHR42747:SF3">
    <property type="entry name" value="NITRONATE MONOOXYGENASE-RELATED"/>
    <property type="match status" value="1"/>
</dbReference>
<evidence type="ECO:0000313" key="10">
    <source>
        <dbReference type="EMBL" id="SER65111.1"/>
    </source>
</evidence>